<proteinExistence type="predicted"/>
<dbReference type="AlphaFoldDB" id="A0A397W493"/>
<reference evidence="1 2" key="1">
    <citation type="submission" date="2018-06" db="EMBL/GenBank/DDBJ databases">
        <title>Comparative genomics reveals the genomic features of Rhizophagus irregularis, R. cerebriforme, R. diaphanum and Gigaspora rosea, and their symbiotic lifestyle signature.</title>
        <authorList>
            <person name="Morin E."/>
            <person name="San Clemente H."/>
            <person name="Chen E.C.H."/>
            <person name="De La Providencia I."/>
            <person name="Hainaut M."/>
            <person name="Kuo A."/>
            <person name="Kohler A."/>
            <person name="Murat C."/>
            <person name="Tang N."/>
            <person name="Roy S."/>
            <person name="Loubradou J."/>
            <person name="Henrissat B."/>
            <person name="Grigoriev I.V."/>
            <person name="Corradi N."/>
            <person name="Roux C."/>
            <person name="Martin F.M."/>
        </authorList>
    </citation>
    <scope>NUCLEOTIDE SEQUENCE [LARGE SCALE GENOMIC DNA]</scope>
    <source>
        <strain evidence="1 2">DAOM 194757</strain>
    </source>
</reference>
<keyword evidence="2" id="KW-1185">Reference proteome</keyword>
<protein>
    <submittedName>
        <fullName evidence="1">Uncharacterized protein</fullName>
    </submittedName>
</protein>
<name>A0A397W493_9GLOM</name>
<evidence type="ECO:0000313" key="2">
    <source>
        <dbReference type="Proteomes" id="UP000266673"/>
    </source>
</evidence>
<dbReference type="EMBL" id="QKWP01000067">
    <property type="protein sequence ID" value="RIB28387.1"/>
    <property type="molecule type" value="Genomic_DNA"/>
</dbReference>
<dbReference type="Proteomes" id="UP000266673">
    <property type="component" value="Unassembled WGS sequence"/>
</dbReference>
<organism evidence="1 2">
    <name type="scientific">Gigaspora rosea</name>
    <dbReference type="NCBI Taxonomy" id="44941"/>
    <lineage>
        <taxon>Eukaryota</taxon>
        <taxon>Fungi</taxon>
        <taxon>Fungi incertae sedis</taxon>
        <taxon>Mucoromycota</taxon>
        <taxon>Glomeromycotina</taxon>
        <taxon>Glomeromycetes</taxon>
        <taxon>Diversisporales</taxon>
        <taxon>Gigasporaceae</taxon>
        <taxon>Gigaspora</taxon>
    </lineage>
</organism>
<gene>
    <name evidence="1" type="ORF">C2G38_2137351</name>
</gene>
<sequence>MSKTREYNVKLAAMGILEPELHYGIHARHWWTSRPSEKNQNTKKFLIPIRPGQKSIVILNQRQFTIRIVKLLDNNIYIPGYCAESLELSSEISISSTAAITSLYQQLFNKNTKFSGPLLLGWDDNEIIKELSSDVCFFPFSISYNKLNIFIHGIGVSNKLELKNAGDGYHATILHFYKKKRSYFHQFIQNNTCKIQIICENRIEVEYTDNTPQTVWEKVWNDSKVLYEYNGITLFGINSSKTQQQIEDLKRLTCTTTEWNNQDQMNKLYNYYIKRHIKSSNINWYKLFLTWIEKKNTIIELYSELSKIYPLNYKLKNEEIGRWKTFLKAVGCSNIASFTTEESKV</sequence>
<evidence type="ECO:0000313" key="1">
    <source>
        <dbReference type="EMBL" id="RIB28387.1"/>
    </source>
</evidence>
<accession>A0A397W493</accession>
<comment type="caution">
    <text evidence="1">The sequence shown here is derived from an EMBL/GenBank/DDBJ whole genome shotgun (WGS) entry which is preliminary data.</text>
</comment>